<dbReference type="PANTHER" id="PTHR40465:SF1">
    <property type="entry name" value="DUF6534 DOMAIN-CONTAINING PROTEIN"/>
    <property type="match status" value="1"/>
</dbReference>
<feature type="transmembrane region" description="Helical" evidence="1">
    <location>
        <begin position="14"/>
        <end position="39"/>
    </location>
</feature>
<proteinExistence type="predicted"/>
<feature type="transmembrane region" description="Helical" evidence="1">
    <location>
        <begin position="152"/>
        <end position="170"/>
    </location>
</feature>
<keyword evidence="1" id="KW-0812">Transmembrane</keyword>
<dbReference type="PANTHER" id="PTHR40465">
    <property type="entry name" value="CHROMOSOME 1, WHOLE GENOME SHOTGUN SEQUENCE"/>
    <property type="match status" value="1"/>
</dbReference>
<dbReference type="Proteomes" id="UP000757232">
    <property type="component" value="Unassembled WGS sequence"/>
</dbReference>
<sequence>MATSSIPFSLENKLVVYFLAGFFSTCLWGMGCIQLYYYYENSRIDEDKRWIKPYTLIIWILDTIHQGFLIKSNYKFFVTDYGNVLNIVRIDKTIIYIGMGSAVIDAMVQCVFVVRVWRCQIGITLAYAGQAVGFTSVPQLFATVSTERAMNVTWVITDTFIATVMVYILRKRGVGMKRTDSILHRLILYSVGTGLVTGVIGVAAFIGSELLPNSLVYIFPDLLLPKPSSV</sequence>
<organism evidence="3 4">
    <name type="scientific">Sanghuangporus baumii</name>
    <name type="common">Phellinus baumii</name>
    <dbReference type="NCBI Taxonomy" id="108892"/>
    <lineage>
        <taxon>Eukaryota</taxon>
        <taxon>Fungi</taxon>
        <taxon>Dikarya</taxon>
        <taxon>Basidiomycota</taxon>
        <taxon>Agaricomycotina</taxon>
        <taxon>Agaricomycetes</taxon>
        <taxon>Hymenochaetales</taxon>
        <taxon>Hymenochaetaceae</taxon>
        <taxon>Sanghuangporus</taxon>
    </lineage>
</organism>
<evidence type="ECO:0000256" key="1">
    <source>
        <dbReference type="SAM" id="Phobius"/>
    </source>
</evidence>
<comment type="caution">
    <text evidence="3">The sequence shown here is derived from an EMBL/GenBank/DDBJ whole genome shotgun (WGS) entry which is preliminary data.</text>
</comment>
<feature type="transmembrane region" description="Helical" evidence="1">
    <location>
        <begin position="121"/>
        <end position="140"/>
    </location>
</feature>
<accession>A0A9Q5HZ66</accession>
<keyword evidence="1" id="KW-0472">Membrane</keyword>
<dbReference type="OrthoDB" id="2535105at2759"/>
<gene>
    <name evidence="3" type="ORF">A7U60_g4182</name>
</gene>
<name>A0A9Q5HZ66_SANBA</name>
<protein>
    <recommendedName>
        <fullName evidence="2">DUF6534 domain-containing protein</fullName>
    </recommendedName>
</protein>
<reference evidence="3" key="1">
    <citation type="submission" date="2016-06" db="EMBL/GenBank/DDBJ databases">
        <title>Draft Genome sequence of the fungus Inonotus baumii.</title>
        <authorList>
            <person name="Zhu H."/>
            <person name="Lin W."/>
        </authorList>
    </citation>
    <scope>NUCLEOTIDE SEQUENCE</scope>
    <source>
        <strain evidence="3">821</strain>
    </source>
</reference>
<evidence type="ECO:0000313" key="3">
    <source>
        <dbReference type="EMBL" id="OCB88708.1"/>
    </source>
</evidence>
<feature type="transmembrane region" description="Helical" evidence="1">
    <location>
        <begin position="51"/>
        <end position="74"/>
    </location>
</feature>
<keyword evidence="1" id="KW-1133">Transmembrane helix</keyword>
<feature type="transmembrane region" description="Helical" evidence="1">
    <location>
        <begin position="182"/>
        <end position="206"/>
    </location>
</feature>
<keyword evidence="4" id="KW-1185">Reference proteome</keyword>
<dbReference type="Pfam" id="PF20152">
    <property type="entry name" value="DUF6534"/>
    <property type="match status" value="1"/>
</dbReference>
<feature type="transmembrane region" description="Helical" evidence="1">
    <location>
        <begin position="94"/>
        <end position="114"/>
    </location>
</feature>
<dbReference type="EMBL" id="LNZH02000173">
    <property type="protein sequence ID" value="OCB88708.1"/>
    <property type="molecule type" value="Genomic_DNA"/>
</dbReference>
<evidence type="ECO:0000313" key="4">
    <source>
        <dbReference type="Proteomes" id="UP000757232"/>
    </source>
</evidence>
<dbReference type="InterPro" id="IPR045339">
    <property type="entry name" value="DUF6534"/>
</dbReference>
<dbReference type="AlphaFoldDB" id="A0A9Q5HZ66"/>
<evidence type="ECO:0000259" key="2">
    <source>
        <dbReference type="Pfam" id="PF20152"/>
    </source>
</evidence>
<feature type="domain" description="DUF6534" evidence="2">
    <location>
        <begin position="155"/>
        <end position="218"/>
    </location>
</feature>